<dbReference type="KEGG" id="bfz:BAU07_14320"/>
<evidence type="ECO:0000313" key="3">
    <source>
        <dbReference type="EMBL" id="ANN78112.1"/>
    </source>
</evidence>
<comment type="similarity">
    <text evidence="1">Belongs to the UPF0065 (bug) family.</text>
</comment>
<protein>
    <submittedName>
        <fullName evidence="3">LacI family transcriptional regulator</fullName>
    </submittedName>
</protein>
<keyword evidence="4" id="KW-1185">Reference proteome</keyword>
<dbReference type="Gene3D" id="3.40.190.150">
    <property type="entry name" value="Bordetella uptake gene, domain 1"/>
    <property type="match status" value="1"/>
</dbReference>
<evidence type="ECO:0000256" key="1">
    <source>
        <dbReference type="ARBA" id="ARBA00006987"/>
    </source>
</evidence>
<feature type="chain" id="PRO_5008258840" evidence="2">
    <location>
        <begin position="25"/>
        <end position="322"/>
    </location>
</feature>
<dbReference type="PROSITE" id="PS51257">
    <property type="entry name" value="PROKAR_LIPOPROTEIN"/>
    <property type="match status" value="1"/>
</dbReference>
<dbReference type="Pfam" id="PF03401">
    <property type="entry name" value="TctC"/>
    <property type="match status" value="1"/>
</dbReference>
<dbReference type="Gene3D" id="3.40.190.10">
    <property type="entry name" value="Periplasmic binding protein-like II"/>
    <property type="match status" value="1"/>
</dbReference>
<name>A0A193GDK1_9BORD</name>
<dbReference type="PIRSF" id="PIRSF017082">
    <property type="entry name" value="YflP"/>
    <property type="match status" value="1"/>
</dbReference>
<evidence type="ECO:0000313" key="4">
    <source>
        <dbReference type="Proteomes" id="UP000091926"/>
    </source>
</evidence>
<dbReference type="RefSeq" id="WP_066658917.1">
    <property type="nucleotide sequence ID" value="NZ_CBCSCL010000041.1"/>
</dbReference>
<dbReference type="InterPro" id="IPR042100">
    <property type="entry name" value="Bug_dom1"/>
</dbReference>
<sequence>MFKHVFARAAMASMIVTACAAAHAAEWPERPITLVAPFTPGGTTDIVARAMAAQLQKRLGQTVVVENKPGAGGTVGAGIVARARPDGYTLLLANVGHTAGGVLYKNLSYDFERDLTQITTVANVPNVLVVARTLPVSNVAELLAYAKAHPGDANYGSAGIGSTQHLSAELLLKQTGMQAVHVPFKGAAPMMTDLIGGRLTFALDSAASAASQIAGGNVKPLAVTSLRRTRFLPDVPTLDESGVPGFEMTTWYSLAAPKDLPAPIKQKIYQAVVDSMKDPDLRKTLDSMAADPGGMPPEEFAAFVHQETERWTQLAGGWDTTK</sequence>
<dbReference type="PANTHER" id="PTHR42928">
    <property type="entry name" value="TRICARBOXYLATE-BINDING PROTEIN"/>
    <property type="match status" value="1"/>
</dbReference>
<reference evidence="3 4" key="1">
    <citation type="submission" date="2016-06" db="EMBL/GenBank/DDBJ databases">
        <title>Complete genome sequences of Bordetella bronchialis and Bordetella flabilis.</title>
        <authorList>
            <person name="LiPuma J.J."/>
            <person name="Spilker T."/>
        </authorList>
    </citation>
    <scope>NUCLEOTIDE SEQUENCE [LARGE SCALE GENOMIC DNA]</scope>
    <source>
        <strain evidence="3 4">AU10664</strain>
    </source>
</reference>
<dbReference type="EMBL" id="CP016172">
    <property type="protein sequence ID" value="ANN78112.1"/>
    <property type="molecule type" value="Genomic_DNA"/>
</dbReference>
<proteinExistence type="inferred from homology"/>
<dbReference type="PANTHER" id="PTHR42928:SF5">
    <property type="entry name" value="BLR1237 PROTEIN"/>
    <property type="match status" value="1"/>
</dbReference>
<dbReference type="CDD" id="cd13578">
    <property type="entry name" value="PBP2_Bug27"/>
    <property type="match status" value="1"/>
</dbReference>
<dbReference type="InterPro" id="IPR005064">
    <property type="entry name" value="BUG"/>
</dbReference>
<dbReference type="Proteomes" id="UP000091926">
    <property type="component" value="Chromosome"/>
</dbReference>
<gene>
    <name evidence="3" type="ORF">BAU07_14320</name>
</gene>
<organism evidence="3 4">
    <name type="scientific">Bordetella flabilis</name>
    <dbReference type="NCBI Taxonomy" id="463014"/>
    <lineage>
        <taxon>Bacteria</taxon>
        <taxon>Pseudomonadati</taxon>
        <taxon>Pseudomonadota</taxon>
        <taxon>Betaproteobacteria</taxon>
        <taxon>Burkholderiales</taxon>
        <taxon>Alcaligenaceae</taxon>
        <taxon>Bordetella</taxon>
    </lineage>
</organism>
<dbReference type="STRING" id="463014.BAU07_14320"/>
<dbReference type="AlphaFoldDB" id="A0A193GDK1"/>
<feature type="signal peptide" evidence="2">
    <location>
        <begin position="1"/>
        <end position="24"/>
    </location>
</feature>
<evidence type="ECO:0000256" key="2">
    <source>
        <dbReference type="SAM" id="SignalP"/>
    </source>
</evidence>
<keyword evidence="2" id="KW-0732">Signal</keyword>
<dbReference type="SUPFAM" id="SSF53850">
    <property type="entry name" value="Periplasmic binding protein-like II"/>
    <property type="match status" value="1"/>
</dbReference>
<accession>A0A193GDK1</accession>